<dbReference type="RefSeq" id="WP_137259847.1">
    <property type="nucleotide sequence ID" value="NZ_SZQL01000001.1"/>
</dbReference>
<proteinExistence type="predicted"/>
<name>A0A4U3LCJ6_9BACT</name>
<evidence type="ECO:0000313" key="2">
    <source>
        <dbReference type="Proteomes" id="UP000305848"/>
    </source>
</evidence>
<organism evidence="1 2">
    <name type="scientific">Ilyomonas limi</name>
    <dbReference type="NCBI Taxonomy" id="2575867"/>
    <lineage>
        <taxon>Bacteria</taxon>
        <taxon>Pseudomonadati</taxon>
        <taxon>Bacteroidota</taxon>
        <taxon>Chitinophagia</taxon>
        <taxon>Chitinophagales</taxon>
        <taxon>Chitinophagaceae</taxon>
        <taxon>Ilyomonas</taxon>
    </lineage>
</organism>
<dbReference type="AlphaFoldDB" id="A0A4U3LCJ6"/>
<accession>A0A4U3LCJ6</accession>
<evidence type="ECO:0000313" key="1">
    <source>
        <dbReference type="EMBL" id="TKK71607.1"/>
    </source>
</evidence>
<dbReference type="Proteomes" id="UP000305848">
    <property type="component" value="Unassembled WGS sequence"/>
</dbReference>
<sequence>MKGEIVGMNCTGRQAEAFMFWCCAGITPHPAHTLLSCHHPWFALYYTLMPVTFQSLPARTSV</sequence>
<keyword evidence="2" id="KW-1185">Reference proteome</keyword>
<gene>
    <name evidence="1" type="ORF">FC093_00870</name>
</gene>
<dbReference type="EMBL" id="SZQL01000001">
    <property type="protein sequence ID" value="TKK71607.1"/>
    <property type="molecule type" value="Genomic_DNA"/>
</dbReference>
<comment type="caution">
    <text evidence="1">The sequence shown here is derived from an EMBL/GenBank/DDBJ whole genome shotgun (WGS) entry which is preliminary data.</text>
</comment>
<reference evidence="1 2" key="1">
    <citation type="submission" date="2019-05" db="EMBL/GenBank/DDBJ databases">
        <title>Panacibacter sp. strain 17mud1-8 Genome sequencing and assembly.</title>
        <authorList>
            <person name="Chhetri G."/>
        </authorList>
    </citation>
    <scope>NUCLEOTIDE SEQUENCE [LARGE SCALE GENOMIC DNA]</scope>
    <source>
        <strain evidence="1 2">17mud1-8</strain>
    </source>
</reference>
<protein>
    <submittedName>
        <fullName evidence="1">Uncharacterized protein</fullName>
    </submittedName>
</protein>